<keyword evidence="2" id="KW-1185">Reference proteome</keyword>
<dbReference type="AlphaFoldDB" id="A0AAW0MIM9"/>
<accession>A0AAW0MIM9</accession>
<organism evidence="1 2">
    <name type="scientific">Mugilogobius chulae</name>
    <name type="common">yellowstripe goby</name>
    <dbReference type="NCBI Taxonomy" id="88201"/>
    <lineage>
        <taxon>Eukaryota</taxon>
        <taxon>Metazoa</taxon>
        <taxon>Chordata</taxon>
        <taxon>Craniata</taxon>
        <taxon>Vertebrata</taxon>
        <taxon>Euteleostomi</taxon>
        <taxon>Actinopterygii</taxon>
        <taxon>Neopterygii</taxon>
        <taxon>Teleostei</taxon>
        <taxon>Neoteleostei</taxon>
        <taxon>Acanthomorphata</taxon>
        <taxon>Gobiaria</taxon>
        <taxon>Gobiiformes</taxon>
        <taxon>Gobioidei</taxon>
        <taxon>Gobiidae</taxon>
        <taxon>Gobionellinae</taxon>
        <taxon>Mugilogobius</taxon>
    </lineage>
</organism>
<dbReference type="EMBL" id="JBBPFD010000086">
    <property type="protein sequence ID" value="KAK7880513.1"/>
    <property type="molecule type" value="Genomic_DNA"/>
</dbReference>
<comment type="caution">
    <text evidence="1">The sequence shown here is derived from an EMBL/GenBank/DDBJ whole genome shotgun (WGS) entry which is preliminary data.</text>
</comment>
<reference evidence="2" key="1">
    <citation type="submission" date="2024-04" db="EMBL/GenBank/DDBJ databases">
        <title>Salinicola lusitanus LLJ914,a marine bacterium isolated from the Okinawa Trough.</title>
        <authorList>
            <person name="Li J."/>
        </authorList>
    </citation>
    <scope>NUCLEOTIDE SEQUENCE [LARGE SCALE GENOMIC DNA]</scope>
</reference>
<protein>
    <submittedName>
        <fullName evidence="1">Uncharacterized protein</fullName>
    </submittedName>
</protein>
<feature type="non-terminal residue" evidence="1">
    <location>
        <position position="56"/>
    </location>
</feature>
<evidence type="ECO:0000313" key="1">
    <source>
        <dbReference type="EMBL" id="KAK7880513.1"/>
    </source>
</evidence>
<evidence type="ECO:0000313" key="2">
    <source>
        <dbReference type="Proteomes" id="UP001460270"/>
    </source>
</evidence>
<name>A0AAW0MIM9_9GOBI</name>
<sequence length="56" mass="6604">MSPQQTFWVWVITVIQKAHNEPRLTHYCALLAVAEPEGDLVNFSDENYYFCERTLK</sequence>
<dbReference type="Proteomes" id="UP001460270">
    <property type="component" value="Unassembled WGS sequence"/>
</dbReference>
<gene>
    <name evidence="1" type="ORF">WMY93_032855</name>
</gene>
<proteinExistence type="predicted"/>